<dbReference type="InterPro" id="IPR036166">
    <property type="entry name" value="YxeA-like_sf"/>
</dbReference>
<evidence type="ECO:0000313" key="2">
    <source>
        <dbReference type="EMBL" id="TYC47226.1"/>
    </source>
</evidence>
<name>A0A6P2CMY0_9LACO</name>
<keyword evidence="1" id="KW-1133">Transmembrane helix</keyword>
<dbReference type="Proteomes" id="UP000442244">
    <property type="component" value="Unassembled WGS sequence"/>
</dbReference>
<keyword evidence="1" id="KW-0812">Transmembrane</keyword>
<gene>
    <name evidence="2" type="ORF">ESZ47_03565</name>
</gene>
<dbReference type="SUPFAM" id="SSF159121">
    <property type="entry name" value="BC4932-like"/>
    <property type="match status" value="1"/>
</dbReference>
<sequence>MNRKKSIIFVAFIVILLLIIFVQVMRYYHATYVAEVAYAKVPAKTPKKQKTKNSNNEIISGSYSYIYRFNFVTKSGKQRTLDYELSGKNIVSLKNSSFVQANISEKRIVKGPIVISKAKIPNKILNILK</sequence>
<dbReference type="InterPro" id="IPR006542">
    <property type="entry name" value="DUF1093"/>
</dbReference>
<dbReference type="Gene3D" id="2.40.50.480">
    <property type="match status" value="1"/>
</dbReference>
<evidence type="ECO:0000256" key="1">
    <source>
        <dbReference type="SAM" id="Phobius"/>
    </source>
</evidence>
<feature type="transmembrane region" description="Helical" evidence="1">
    <location>
        <begin position="7"/>
        <end position="28"/>
    </location>
</feature>
<dbReference type="Pfam" id="PF06486">
    <property type="entry name" value="DUF1093"/>
    <property type="match status" value="1"/>
</dbReference>
<reference evidence="2 3" key="1">
    <citation type="submission" date="2019-01" db="EMBL/GenBank/DDBJ databases">
        <title>Leuconostoc litchii sp. nov., a novel lactic acid bacterium isolated from lychee.</title>
        <authorList>
            <person name="Wang L.-T."/>
        </authorList>
    </citation>
    <scope>NUCLEOTIDE SEQUENCE [LARGE SCALE GENOMIC DNA]</scope>
    <source>
        <strain evidence="2 3">MB7</strain>
    </source>
</reference>
<dbReference type="AlphaFoldDB" id="A0A6P2CMY0"/>
<dbReference type="RefSeq" id="WP_148604811.1">
    <property type="nucleotide sequence ID" value="NZ_BSUV01000001.1"/>
</dbReference>
<protein>
    <submittedName>
        <fullName evidence="2">DUF1093 domain-containing protein</fullName>
    </submittedName>
</protein>
<organism evidence="2 3">
    <name type="scientific">Leuconostoc litchii</name>
    <dbReference type="NCBI Taxonomy" id="1981069"/>
    <lineage>
        <taxon>Bacteria</taxon>
        <taxon>Bacillati</taxon>
        <taxon>Bacillota</taxon>
        <taxon>Bacilli</taxon>
        <taxon>Lactobacillales</taxon>
        <taxon>Lactobacillaceae</taxon>
        <taxon>Leuconostoc</taxon>
    </lineage>
</organism>
<comment type="caution">
    <text evidence="2">The sequence shown here is derived from an EMBL/GenBank/DDBJ whole genome shotgun (WGS) entry which is preliminary data.</text>
</comment>
<proteinExistence type="predicted"/>
<keyword evidence="1" id="KW-0472">Membrane</keyword>
<keyword evidence="3" id="KW-1185">Reference proteome</keyword>
<dbReference type="OrthoDB" id="2146259at2"/>
<evidence type="ECO:0000313" key="3">
    <source>
        <dbReference type="Proteomes" id="UP000442244"/>
    </source>
</evidence>
<dbReference type="EMBL" id="SDGY01000001">
    <property type="protein sequence ID" value="TYC47226.1"/>
    <property type="molecule type" value="Genomic_DNA"/>
</dbReference>
<accession>A0A6P2CMY0</accession>